<protein>
    <submittedName>
        <fullName evidence="1">Uncharacterized protein</fullName>
    </submittedName>
</protein>
<sequence length="155" mass="17285">MKKEYEYCLVPHRTNEGRETNHNPLVHGLGAGRASLHRYGLSLVHDLRHRREGHVAMSSSVTAIAYEKNGVYAWQTDPWLASHYCRLRFPSCLGLLLVCAASAAPAGRLLGSVFLPLLKFPLPRQGVVVLLARHTLHRGQHLAMHGHSCQSWVPV</sequence>
<keyword evidence="2" id="KW-1185">Reference proteome</keyword>
<proteinExistence type="predicted"/>
<reference evidence="2" key="1">
    <citation type="journal article" date="2013" name="Nature">
        <title>Draft genome of the wheat A-genome progenitor Triticum urartu.</title>
        <authorList>
            <person name="Ling H.Q."/>
            <person name="Zhao S."/>
            <person name="Liu D."/>
            <person name="Wang J."/>
            <person name="Sun H."/>
            <person name="Zhang C."/>
            <person name="Fan H."/>
            <person name="Li D."/>
            <person name="Dong L."/>
            <person name="Tao Y."/>
            <person name="Gao C."/>
            <person name="Wu H."/>
            <person name="Li Y."/>
            <person name="Cui Y."/>
            <person name="Guo X."/>
            <person name="Zheng S."/>
            <person name="Wang B."/>
            <person name="Yu K."/>
            <person name="Liang Q."/>
            <person name="Yang W."/>
            <person name="Lou X."/>
            <person name="Chen J."/>
            <person name="Feng M."/>
            <person name="Jian J."/>
            <person name="Zhang X."/>
            <person name="Luo G."/>
            <person name="Jiang Y."/>
            <person name="Liu J."/>
            <person name="Wang Z."/>
            <person name="Sha Y."/>
            <person name="Zhang B."/>
            <person name="Wu H."/>
            <person name="Tang D."/>
            <person name="Shen Q."/>
            <person name="Xue P."/>
            <person name="Zou S."/>
            <person name="Wang X."/>
            <person name="Liu X."/>
            <person name="Wang F."/>
            <person name="Yang Y."/>
            <person name="An X."/>
            <person name="Dong Z."/>
            <person name="Zhang K."/>
            <person name="Zhang X."/>
            <person name="Luo M.C."/>
            <person name="Dvorak J."/>
            <person name="Tong Y."/>
            <person name="Wang J."/>
            <person name="Yang H."/>
            <person name="Li Z."/>
            <person name="Wang D."/>
            <person name="Zhang A."/>
            <person name="Wang J."/>
        </authorList>
    </citation>
    <scope>NUCLEOTIDE SEQUENCE</scope>
    <source>
        <strain evidence="2">cv. G1812</strain>
    </source>
</reference>
<evidence type="ECO:0000313" key="2">
    <source>
        <dbReference type="Proteomes" id="UP000015106"/>
    </source>
</evidence>
<reference evidence="1" key="3">
    <citation type="submission" date="2022-06" db="UniProtKB">
        <authorList>
            <consortium name="EnsemblPlants"/>
        </authorList>
    </citation>
    <scope>IDENTIFICATION</scope>
</reference>
<organism evidence="1 2">
    <name type="scientific">Triticum urartu</name>
    <name type="common">Red wild einkorn</name>
    <name type="synonym">Crithodium urartu</name>
    <dbReference type="NCBI Taxonomy" id="4572"/>
    <lineage>
        <taxon>Eukaryota</taxon>
        <taxon>Viridiplantae</taxon>
        <taxon>Streptophyta</taxon>
        <taxon>Embryophyta</taxon>
        <taxon>Tracheophyta</taxon>
        <taxon>Spermatophyta</taxon>
        <taxon>Magnoliopsida</taxon>
        <taxon>Liliopsida</taxon>
        <taxon>Poales</taxon>
        <taxon>Poaceae</taxon>
        <taxon>BOP clade</taxon>
        <taxon>Pooideae</taxon>
        <taxon>Triticodae</taxon>
        <taxon>Triticeae</taxon>
        <taxon>Triticinae</taxon>
        <taxon>Triticum</taxon>
    </lineage>
</organism>
<dbReference type="EnsemblPlants" id="TuG1812G0100002842.01.T10">
    <property type="protein sequence ID" value="TuG1812G0100002842.01.T10"/>
    <property type="gene ID" value="TuG1812G0100002842.01"/>
</dbReference>
<name>A0A8R7K4J9_TRIUA</name>
<dbReference type="Gramene" id="TuG1812G0100002842.01.T10">
    <property type="protein sequence ID" value="TuG1812G0100002842.01.T10"/>
    <property type="gene ID" value="TuG1812G0100002842.01"/>
</dbReference>
<accession>A0A8R7K4J9</accession>
<dbReference type="Proteomes" id="UP000015106">
    <property type="component" value="Chromosome 1"/>
</dbReference>
<dbReference type="AlphaFoldDB" id="A0A8R7K4J9"/>
<evidence type="ECO:0000313" key="1">
    <source>
        <dbReference type="EnsemblPlants" id="TuG1812G0100002842.01.T10"/>
    </source>
</evidence>
<reference evidence="1" key="2">
    <citation type="submission" date="2018-03" db="EMBL/GenBank/DDBJ databases">
        <title>The Triticum urartu genome reveals the dynamic nature of wheat genome evolution.</title>
        <authorList>
            <person name="Ling H."/>
            <person name="Ma B."/>
            <person name="Shi X."/>
            <person name="Liu H."/>
            <person name="Dong L."/>
            <person name="Sun H."/>
            <person name="Cao Y."/>
            <person name="Gao Q."/>
            <person name="Zheng S."/>
            <person name="Li Y."/>
            <person name="Yu Y."/>
            <person name="Du H."/>
            <person name="Qi M."/>
            <person name="Li Y."/>
            <person name="Yu H."/>
            <person name="Cui Y."/>
            <person name="Wang N."/>
            <person name="Chen C."/>
            <person name="Wu H."/>
            <person name="Zhao Y."/>
            <person name="Zhang J."/>
            <person name="Li Y."/>
            <person name="Zhou W."/>
            <person name="Zhang B."/>
            <person name="Hu W."/>
            <person name="Eijk M."/>
            <person name="Tang J."/>
            <person name="Witsenboer H."/>
            <person name="Zhao S."/>
            <person name="Li Z."/>
            <person name="Zhang A."/>
            <person name="Wang D."/>
            <person name="Liang C."/>
        </authorList>
    </citation>
    <scope>NUCLEOTIDE SEQUENCE [LARGE SCALE GENOMIC DNA]</scope>
    <source>
        <strain evidence="1">cv. G1812</strain>
    </source>
</reference>